<reference evidence="1 2" key="1">
    <citation type="journal article" date="2006" name="Science">
        <title>Phytophthora genome sequences uncover evolutionary origins and mechanisms of pathogenesis.</title>
        <authorList>
            <person name="Tyler B.M."/>
            <person name="Tripathy S."/>
            <person name="Zhang X."/>
            <person name="Dehal P."/>
            <person name="Jiang R.H."/>
            <person name="Aerts A."/>
            <person name="Arredondo F.D."/>
            <person name="Baxter L."/>
            <person name="Bensasson D."/>
            <person name="Beynon J.L."/>
            <person name="Chapman J."/>
            <person name="Damasceno C.M."/>
            <person name="Dorrance A.E."/>
            <person name="Dou D."/>
            <person name="Dickerman A.W."/>
            <person name="Dubchak I.L."/>
            <person name="Garbelotto M."/>
            <person name="Gijzen M."/>
            <person name="Gordon S.G."/>
            <person name="Govers F."/>
            <person name="Grunwald N.J."/>
            <person name="Huang W."/>
            <person name="Ivors K.L."/>
            <person name="Jones R.W."/>
            <person name="Kamoun S."/>
            <person name="Krampis K."/>
            <person name="Lamour K.H."/>
            <person name="Lee M.K."/>
            <person name="McDonald W.H."/>
            <person name="Medina M."/>
            <person name="Meijer H.J."/>
            <person name="Nordberg E.K."/>
            <person name="Maclean D.J."/>
            <person name="Ospina-Giraldo M.D."/>
            <person name="Morris P.F."/>
            <person name="Phuntumart V."/>
            <person name="Putnam N.H."/>
            <person name="Rash S."/>
            <person name="Rose J.K."/>
            <person name="Sakihama Y."/>
            <person name="Salamov A.A."/>
            <person name="Savidor A."/>
            <person name="Scheuring C.F."/>
            <person name="Smith B.M."/>
            <person name="Sobral B.W."/>
            <person name="Terry A."/>
            <person name="Torto-Alalibo T.A."/>
            <person name="Win J."/>
            <person name="Xu Z."/>
            <person name="Zhang H."/>
            <person name="Grigoriev I.V."/>
            <person name="Rokhsar D.S."/>
            <person name="Boore J.L."/>
        </authorList>
    </citation>
    <scope>NUCLEOTIDE SEQUENCE [LARGE SCALE GENOMIC DNA]</scope>
    <source>
        <strain evidence="1 2">P6497</strain>
    </source>
</reference>
<dbReference type="GeneID" id="20657621"/>
<dbReference type="AlphaFoldDB" id="G4ZIB3"/>
<gene>
    <name evidence="1" type="ORF">PHYSODRAFT_498895</name>
</gene>
<protein>
    <submittedName>
        <fullName evidence="1">Uncharacterized protein</fullName>
    </submittedName>
</protein>
<accession>G4ZIB3</accession>
<dbReference type="RefSeq" id="XP_009527808.1">
    <property type="nucleotide sequence ID" value="XM_009529513.1"/>
</dbReference>
<evidence type="ECO:0000313" key="2">
    <source>
        <dbReference type="Proteomes" id="UP000002640"/>
    </source>
</evidence>
<name>G4ZIB3_PHYSP</name>
<keyword evidence="2" id="KW-1185">Reference proteome</keyword>
<sequence length="71" mass="8076">MSSDGTEPKAFFTSYQTRWRGLGRRRVWSSTAVLKKLCSAHPLTLRTPFCASVSRLFASSHVTRRLARMSE</sequence>
<evidence type="ECO:0000313" key="1">
    <source>
        <dbReference type="EMBL" id="EGZ18750.1"/>
    </source>
</evidence>
<dbReference type="KEGG" id="psoj:PHYSODRAFT_498895"/>
<dbReference type="EMBL" id="JH159154">
    <property type="protein sequence ID" value="EGZ18750.1"/>
    <property type="molecule type" value="Genomic_DNA"/>
</dbReference>
<dbReference type="InParanoid" id="G4ZIB3"/>
<dbReference type="Proteomes" id="UP000002640">
    <property type="component" value="Unassembled WGS sequence"/>
</dbReference>
<proteinExistence type="predicted"/>
<organism evidence="1 2">
    <name type="scientific">Phytophthora sojae (strain P6497)</name>
    <name type="common">Soybean stem and root rot agent</name>
    <name type="synonym">Phytophthora megasperma f. sp. glycines</name>
    <dbReference type="NCBI Taxonomy" id="1094619"/>
    <lineage>
        <taxon>Eukaryota</taxon>
        <taxon>Sar</taxon>
        <taxon>Stramenopiles</taxon>
        <taxon>Oomycota</taxon>
        <taxon>Peronosporomycetes</taxon>
        <taxon>Peronosporales</taxon>
        <taxon>Peronosporaceae</taxon>
        <taxon>Phytophthora</taxon>
    </lineage>
</organism>